<accession>A0ACD1HN04</accession>
<dbReference type="Proteomes" id="UP000249661">
    <property type="component" value="Unassembled WGS sequence"/>
</dbReference>
<organism evidence="1 2">
    <name type="scientific">Aspergillus aculeatinus CBS 121060</name>
    <dbReference type="NCBI Taxonomy" id="1448322"/>
    <lineage>
        <taxon>Eukaryota</taxon>
        <taxon>Fungi</taxon>
        <taxon>Dikarya</taxon>
        <taxon>Ascomycota</taxon>
        <taxon>Pezizomycotina</taxon>
        <taxon>Eurotiomycetes</taxon>
        <taxon>Eurotiomycetidae</taxon>
        <taxon>Eurotiales</taxon>
        <taxon>Aspergillaceae</taxon>
        <taxon>Aspergillus</taxon>
        <taxon>Aspergillus subgen. Circumdati</taxon>
    </lineage>
</organism>
<name>A0ACD1HN04_9EURO</name>
<dbReference type="EMBL" id="KZ824934">
    <property type="protein sequence ID" value="RAH74809.1"/>
    <property type="molecule type" value="Genomic_DNA"/>
</dbReference>
<evidence type="ECO:0000313" key="1">
    <source>
        <dbReference type="EMBL" id="RAH74809.1"/>
    </source>
</evidence>
<protein>
    <submittedName>
        <fullName evidence="1">Uncharacterized protein</fullName>
    </submittedName>
</protein>
<keyword evidence="2" id="KW-1185">Reference proteome</keyword>
<evidence type="ECO:0000313" key="2">
    <source>
        <dbReference type="Proteomes" id="UP000249661"/>
    </source>
</evidence>
<gene>
    <name evidence="1" type="ORF">BO66DRAFT_67248</name>
</gene>
<proteinExistence type="predicted"/>
<sequence>MISLQKERALFLCQQSRAVAYLLFFGFVLRSKCKPNEMNYGHIRNRPWKNTSQVGIPSSQHQITTQHVRPANNFPRIHLAHTRYNSFTHTRSSNFPYR</sequence>
<reference evidence="1" key="1">
    <citation type="submission" date="2018-02" db="EMBL/GenBank/DDBJ databases">
        <title>The genomes of Aspergillus section Nigri reveals drivers in fungal speciation.</title>
        <authorList>
            <consortium name="DOE Joint Genome Institute"/>
            <person name="Vesth T.C."/>
            <person name="Nybo J."/>
            <person name="Theobald S."/>
            <person name="Brandl J."/>
            <person name="Frisvad J.C."/>
            <person name="Nielsen K.F."/>
            <person name="Lyhne E.K."/>
            <person name="Kogle M.E."/>
            <person name="Kuo A."/>
            <person name="Riley R."/>
            <person name="Clum A."/>
            <person name="Nolan M."/>
            <person name="Lipzen A."/>
            <person name="Salamov A."/>
            <person name="Henrissat B."/>
            <person name="Wiebenga A."/>
            <person name="De vries R.P."/>
            <person name="Grigoriev I.V."/>
            <person name="Mortensen U.H."/>
            <person name="Andersen M.R."/>
            <person name="Baker S.E."/>
        </authorList>
    </citation>
    <scope>NUCLEOTIDE SEQUENCE</scope>
    <source>
        <strain evidence="1">CBS 121060</strain>
    </source>
</reference>